<evidence type="ECO:0000259" key="2">
    <source>
        <dbReference type="Pfam" id="PF03724"/>
    </source>
</evidence>
<dbReference type="PANTHER" id="PTHR35535">
    <property type="entry name" value="HEAT SHOCK PROTEIN HSLJ"/>
    <property type="match status" value="1"/>
</dbReference>
<sequence>MRLRDGRHPREPLPAAPGATAGLADTRWTAEEIAGTAALAAAVPTAAFGADGTLTGSGGCNRFTTRYTVTGTEIRVDEAIGSTMMACASDVMAQESTFLASLAAARSFSVTGDRLTLTNEAGTAVITFAAQSQSLAGSWEVTGYHNGASAIVSPVVGWSPTVTFTDGTLGGKAGCNRILGSYSVDGAGIDVGPVATTQMACTMPGVLEQEVAFTAALESATTFVVEGDVLTLRRADGALAVTASRG</sequence>
<evidence type="ECO:0000313" key="3">
    <source>
        <dbReference type="EMBL" id="QIK72209.1"/>
    </source>
</evidence>
<evidence type="ECO:0000256" key="1">
    <source>
        <dbReference type="SAM" id="MobiDB-lite"/>
    </source>
</evidence>
<feature type="compositionally biased region" description="Basic and acidic residues" evidence="1">
    <location>
        <begin position="1"/>
        <end position="11"/>
    </location>
</feature>
<dbReference type="KEGG" id="prv:G7070_07925"/>
<dbReference type="EMBL" id="CP049865">
    <property type="protein sequence ID" value="QIK72209.1"/>
    <property type="molecule type" value="Genomic_DNA"/>
</dbReference>
<dbReference type="InterPro" id="IPR053147">
    <property type="entry name" value="Hsp_HslJ-like"/>
</dbReference>
<feature type="domain" description="DUF306" evidence="2">
    <location>
        <begin position="135"/>
        <end position="238"/>
    </location>
</feature>
<dbReference type="Pfam" id="PF03724">
    <property type="entry name" value="META"/>
    <property type="match status" value="2"/>
</dbReference>
<feature type="region of interest" description="Disordered" evidence="1">
    <location>
        <begin position="1"/>
        <end position="20"/>
    </location>
</feature>
<dbReference type="Gene3D" id="2.40.128.270">
    <property type="match status" value="2"/>
</dbReference>
<protein>
    <submittedName>
        <fullName evidence="3">META domain-containing protein</fullName>
    </submittedName>
</protein>
<dbReference type="RefSeq" id="WP_166233285.1">
    <property type="nucleotide sequence ID" value="NZ_CP049865.1"/>
</dbReference>
<name>A0A6G7Y666_9ACTN</name>
<feature type="domain" description="DUF306" evidence="2">
    <location>
        <begin position="21"/>
        <end position="128"/>
    </location>
</feature>
<dbReference type="AlphaFoldDB" id="A0A6G7Y666"/>
<dbReference type="InterPro" id="IPR005184">
    <property type="entry name" value="DUF306_Meta_HslJ"/>
</dbReference>
<dbReference type="Proteomes" id="UP000501058">
    <property type="component" value="Chromosome"/>
</dbReference>
<dbReference type="PANTHER" id="PTHR35535:SF1">
    <property type="entry name" value="HEAT SHOCK PROTEIN HSLJ"/>
    <property type="match status" value="1"/>
</dbReference>
<organism evidence="3 4">
    <name type="scientific">Propioniciclava coleopterorum</name>
    <dbReference type="NCBI Taxonomy" id="2714937"/>
    <lineage>
        <taxon>Bacteria</taxon>
        <taxon>Bacillati</taxon>
        <taxon>Actinomycetota</taxon>
        <taxon>Actinomycetes</taxon>
        <taxon>Propionibacteriales</taxon>
        <taxon>Propionibacteriaceae</taxon>
        <taxon>Propioniciclava</taxon>
    </lineage>
</organism>
<reference evidence="3 4" key="1">
    <citation type="submission" date="2020-03" db="EMBL/GenBank/DDBJ databases">
        <title>Propioniciclava sp. nov., isolated from Hydrophilus acuminatus.</title>
        <authorList>
            <person name="Hyun D.-W."/>
            <person name="Bae J.-W."/>
        </authorList>
    </citation>
    <scope>NUCLEOTIDE SEQUENCE [LARGE SCALE GENOMIC DNA]</scope>
    <source>
        <strain evidence="3 4">HDW11</strain>
    </source>
</reference>
<keyword evidence="4" id="KW-1185">Reference proteome</keyword>
<accession>A0A6G7Y666</accession>
<evidence type="ECO:0000313" key="4">
    <source>
        <dbReference type="Proteomes" id="UP000501058"/>
    </source>
</evidence>
<proteinExistence type="predicted"/>
<gene>
    <name evidence="3" type="ORF">G7070_07925</name>
</gene>
<dbReference type="InterPro" id="IPR038670">
    <property type="entry name" value="HslJ-like_sf"/>
</dbReference>